<dbReference type="GO" id="GO:0097367">
    <property type="term" value="F:carbohydrate derivative binding"/>
    <property type="evidence" value="ECO:0007669"/>
    <property type="project" value="InterPro"/>
</dbReference>
<keyword evidence="9" id="KW-1133">Transmembrane helix</keyword>
<dbReference type="AlphaFoldDB" id="A0A915U2M3"/>
<dbReference type="GO" id="GO:0006096">
    <property type="term" value="P:glycolytic process"/>
    <property type="evidence" value="ECO:0007669"/>
    <property type="project" value="UniProtKB-UniRule"/>
</dbReference>
<dbReference type="Gene3D" id="1.10.1390.10">
    <property type="match status" value="1"/>
</dbReference>
<dbReference type="GO" id="GO:0004347">
    <property type="term" value="F:glucose-6-phosphate isomerase activity"/>
    <property type="evidence" value="ECO:0007669"/>
    <property type="project" value="UniProtKB-UniRule"/>
</dbReference>
<dbReference type="PRINTS" id="PR00662">
    <property type="entry name" value="G6PISOMERASE"/>
</dbReference>
<evidence type="ECO:0000256" key="7">
    <source>
        <dbReference type="HAMAP-Rule" id="MF_00473"/>
    </source>
</evidence>
<dbReference type="InterPro" id="IPR035482">
    <property type="entry name" value="SIS_PGI_2"/>
</dbReference>
<dbReference type="Pfam" id="PF00342">
    <property type="entry name" value="PGI"/>
    <property type="match status" value="1"/>
</dbReference>
<reference evidence="10" key="1">
    <citation type="submission" date="2020-12" db="EMBL/GenBank/DDBJ databases">
        <title>Desulfobium dissulfuricans gen. nov., sp. nov., a novel mesophilic, sulfate-reducing bacterium isolated from a deep-sea hydrothermal vent.</title>
        <authorList>
            <person name="Hashimoto Y."/>
            <person name="Tame A."/>
            <person name="Sawayama S."/>
            <person name="Miyazaki J."/>
            <person name="Takai K."/>
            <person name="Nakagawa S."/>
        </authorList>
    </citation>
    <scope>NUCLEOTIDE SEQUENCE</scope>
    <source>
        <strain evidence="10">GF1</strain>
    </source>
</reference>
<dbReference type="InterPro" id="IPR023096">
    <property type="entry name" value="G6P_Isomerase_C"/>
</dbReference>
<dbReference type="KEGG" id="ddu:GF1_25920"/>
<dbReference type="InterPro" id="IPR035476">
    <property type="entry name" value="SIS_PGI_1"/>
</dbReference>
<feature type="active site" description="Proton donor" evidence="7">
    <location>
        <position position="353"/>
    </location>
</feature>
<dbReference type="GO" id="GO:0006094">
    <property type="term" value="P:gluconeogenesis"/>
    <property type="evidence" value="ECO:0007669"/>
    <property type="project" value="UniProtKB-UniRule"/>
</dbReference>
<evidence type="ECO:0000313" key="11">
    <source>
        <dbReference type="Proteomes" id="UP001063350"/>
    </source>
</evidence>
<dbReference type="CDD" id="cd05016">
    <property type="entry name" value="SIS_PGI_2"/>
    <property type="match status" value="1"/>
</dbReference>
<comment type="pathway">
    <text evidence="7">Carbohydrate biosynthesis; gluconeogenesis.</text>
</comment>
<comment type="subcellular location">
    <subcellularLocation>
        <location evidence="7">Cytoplasm</location>
    </subcellularLocation>
</comment>
<dbReference type="GO" id="GO:0048029">
    <property type="term" value="F:monosaccharide binding"/>
    <property type="evidence" value="ECO:0007669"/>
    <property type="project" value="TreeGrafter"/>
</dbReference>
<proteinExistence type="inferred from homology"/>
<evidence type="ECO:0000256" key="1">
    <source>
        <dbReference type="ARBA" id="ARBA00004926"/>
    </source>
</evidence>
<comment type="catalytic activity">
    <reaction evidence="6 7 8">
        <text>alpha-D-glucose 6-phosphate = beta-D-fructose 6-phosphate</text>
        <dbReference type="Rhea" id="RHEA:11816"/>
        <dbReference type="ChEBI" id="CHEBI:57634"/>
        <dbReference type="ChEBI" id="CHEBI:58225"/>
        <dbReference type="EC" id="5.3.1.9"/>
    </reaction>
</comment>
<sequence length="531" mass="58589">MQGTDFSNLQAVTRLSELAGKPWKLNVRGGLDEERVNRFRASGCGFDLLFATQRLDDRVLDGLQDLADEAGLVEQFMAMKQGAVMNRIEGYESEERQVLHTACRDIFSDTPLAPEATAQAREQLERLRKFLEELDRGKLRNHRGERFTTMVQVGIGGSDLGPRALCQALAGHALPERRVRFIANVDPDDAASVLAGLDLSRTLFNVVSKSGTTLETRTNEALVRAALEESGLDPVHHLIAVTGAGSPMDDPKRYRRTFHMFDYIGGRFSVTSMVGGVVLGFMLGYEGFIELLRGANDMDVLAEKPGLLDNLPLLMAMIGIWNRNFLGLPTLAVLPYSQMLHRFPAHLQQCDMESNGKSVTRQGKSVRWKTGPIVWGEPGTNGQHAFYQLLHQGTEVVPVEFIGFRRSQYGHDLKVEGTSSQQKLVVNMLAQAMALATGQEHDNPNKRFPGNRPSTILIGERLTPYAMGALLALYENRIAFQGFCWNINSFDQEGVQLGKVLAGRLLDCLSESPAGAEHSLERGLLKAAGLL</sequence>
<dbReference type="NCBIfam" id="NF010695">
    <property type="entry name" value="PRK14095.1"/>
    <property type="match status" value="1"/>
</dbReference>
<dbReference type="InterPro" id="IPR001672">
    <property type="entry name" value="G6P_Isomerase"/>
</dbReference>
<feature type="active site" evidence="7">
    <location>
        <position position="499"/>
    </location>
</feature>
<dbReference type="PROSITE" id="PS00765">
    <property type="entry name" value="P_GLUCOSE_ISOMERASE_1"/>
    <property type="match status" value="1"/>
</dbReference>
<comment type="pathway">
    <text evidence="1 7 8">Carbohydrate degradation; glycolysis; D-glyceraldehyde 3-phosphate and glycerone phosphate from D-glucose: step 2/4.</text>
</comment>
<dbReference type="PANTHER" id="PTHR11469:SF1">
    <property type="entry name" value="GLUCOSE-6-PHOSPHATE ISOMERASE"/>
    <property type="match status" value="1"/>
</dbReference>
<accession>A0A915U2M3</accession>
<dbReference type="GO" id="GO:0005829">
    <property type="term" value="C:cytosol"/>
    <property type="evidence" value="ECO:0007669"/>
    <property type="project" value="TreeGrafter"/>
</dbReference>
<keyword evidence="4 7" id="KW-0324">Glycolysis</keyword>
<dbReference type="EC" id="5.3.1.9" evidence="7"/>
<keyword evidence="9" id="KW-0812">Transmembrane</keyword>
<protein>
    <recommendedName>
        <fullName evidence="7">Glucose-6-phosphate isomerase</fullName>
        <shortName evidence="7">GPI</shortName>
        <ecNumber evidence="7">5.3.1.9</ecNumber>
    </recommendedName>
    <alternativeName>
        <fullName evidence="7">Phosphoglucose isomerase</fullName>
        <shortName evidence="7">PGI</shortName>
    </alternativeName>
    <alternativeName>
        <fullName evidence="7">Phosphohexose isomerase</fullName>
        <shortName evidence="7">PHI</shortName>
    </alternativeName>
</protein>
<keyword evidence="5 7" id="KW-0413">Isomerase</keyword>
<evidence type="ECO:0000256" key="9">
    <source>
        <dbReference type="SAM" id="Phobius"/>
    </source>
</evidence>
<dbReference type="EMBL" id="AP024233">
    <property type="protein sequence ID" value="BCO10216.1"/>
    <property type="molecule type" value="Genomic_DNA"/>
</dbReference>
<keyword evidence="7" id="KW-0963">Cytoplasm</keyword>
<evidence type="ECO:0000256" key="2">
    <source>
        <dbReference type="ARBA" id="ARBA00006604"/>
    </source>
</evidence>
<dbReference type="Gene3D" id="3.40.50.10490">
    <property type="entry name" value="Glucose-6-phosphate isomerase like protein, domain 1"/>
    <property type="match status" value="2"/>
</dbReference>
<dbReference type="InterPro" id="IPR046348">
    <property type="entry name" value="SIS_dom_sf"/>
</dbReference>
<dbReference type="CDD" id="cd05015">
    <property type="entry name" value="SIS_PGI_1"/>
    <property type="match status" value="1"/>
</dbReference>
<evidence type="ECO:0000313" key="10">
    <source>
        <dbReference type="EMBL" id="BCO10216.1"/>
    </source>
</evidence>
<dbReference type="Proteomes" id="UP001063350">
    <property type="component" value="Chromosome"/>
</dbReference>
<dbReference type="GO" id="GO:0051156">
    <property type="term" value="P:glucose 6-phosphate metabolic process"/>
    <property type="evidence" value="ECO:0007669"/>
    <property type="project" value="TreeGrafter"/>
</dbReference>
<evidence type="ECO:0000256" key="5">
    <source>
        <dbReference type="ARBA" id="ARBA00023235"/>
    </source>
</evidence>
<dbReference type="HAMAP" id="MF_00473">
    <property type="entry name" value="G6P_isomerase"/>
    <property type="match status" value="1"/>
</dbReference>
<evidence type="ECO:0000256" key="4">
    <source>
        <dbReference type="ARBA" id="ARBA00023152"/>
    </source>
</evidence>
<dbReference type="PANTHER" id="PTHR11469">
    <property type="entry name" value="GLUCOSE-6-PHOSPHATE ISOMERASE"/>
    <property type="match status" value="1"/>
</dbReference>
<keyword evidence="3 7" id="KW-0312">Gluconeogenesis</keyword>
<organism evidence="10 11">
    <name type="scientific">Desulfolithobacter dissulfuricans</name>
    <dbReference type="NCBI Taxonomy" id="2795293"/>
    <lineage>
        <taxon>Bacteria</taxon>
        <taxon>Pseudomonadati</taxon>
        <taxon>Thermodesulfobacteriota</taxon>
        <taxon>Desulfobulbia</taxon>
        <taxon>Desulfobulbales</taxon>
        <taxon>Desulfobulbaceae</taxon>
        <taxon>Desulfolithobacter</taxon>
    </lineage>
</organism>
<evidence type="ECO:0000256" key="6">
    <source>
        <dbReference type="ARBA" id="ARBA00029321"/>
    </source>
</evidence>
<gene>
    <name evidence="7 10" type="primary">pgi</name>
    <name evidence="10" type="ORF">GF1_25920</name>
</gene>
<dbReference type="PROSITE" id="PS00174">
    <property type="entry name" value="P_GLUCOSE_ISOMERASE_2"/>
    <property type="match status" value="1"/>
</dbReference>
<evidence type="ECO:0000256" key="3">
    <source>
        <dbReference type="ARBA" id="ARBA00022432"/>
    </source>
</evidence>
<dbReference type="InterPro" id="IPR018189">
    <property type="entry name" value="Phosphoglucose_isomerase_CS"/>
</dbReference>
<evidence type="ECO:0000256" key="8">
    <source>
        <dbReference type="RuleBase" id="RU000612"/>
    </source>
</evidence>
<keyword evidence="11" id="KW-1185">Reference proteome</keyword>
<keyword evidence="9" id="KW-0472">Membrane</keyword>
<comment type="function">
    <text evidence="7">Catalyzes the reversible isomerization of glucose-6-phosphate to fructose-6-phosphate.</text>
</comment>
<comment type="similarity">
    <text evidence="2 7 8">Belongs to the GPI family.</text>
</comment>
<feature type="transmembrane region" description="Helical" evidence="9">
    <location>
        <begin position="261"/>
        <end position="283"/>
    </location>
</feature>
<dbReference type="RefSeq" id="WP_267926951.1">
    <property type="nucleotide sequence ID" value="NZ_AP024233.1"/>
</dbReference>
<name>A0A915U2M3_9BACT</name>
<dbReference type="SUPFAM" id="SSF53697">
    <property type="entry name" value="SIS domain"/>
    <property type="match status" value="1"/>
</dbReference>
<feature type="active site" evidence="7">
    <location>
        <position position="384"/>
    </location>
</feature>
<dbReference type="PROSITE" id="PS51463">
    <property type="entry name" value="P_GLUCOSE_ISOMERASE_3"/>
    <property type="match status" value="1"/>
</dbReference>